<comment type="caution">
    <text evidence="2">The sequence shown here is derived from an EMBL/GenBank/DDBJ whole genome shotgun (WGS) entry which is preliminary data.</text>
</comment>
<gene>
    <name evidence="2" type="ORF">CAMGR0001_1558</name>
</gene>
<organism evidence="2 3">
    <name type="scientific">Campylobacter gracilis RM3268</name>
    <dbReference type="NCBI Taxonomy" id="553220"/>
    <lineage>
        <taxon>Bacteria</taxon>
        <taxon>Pseudomonadati</taxon>
        <taxon>Campylobacterota</taxon>
        <taxon>Epsilonproteobacteria</taxon>
        <taxon>Campylobacterales</taxon>
        <taxon>Campylobacteraceae</taxon>
        <taxon>Campylobacter</taxon>
    </lineage>
</organism>
<feature type="transmembrane region" description="Helical" evidence="1">
    <location>
        <begin position="6"/>
        <end position="25"/>
    </location>
</feature>
<dbReference type="EMBL" id="ACYG01000027">
    <property type="protein sequence ID" value="EEV17262.1"/>
    <property type="molecule type" value="Genomic_DNA"/>
</dbReference>
<dbReference type="eggNOG" id="ENOG5031AU7">
    <property type="taxonomic scope" value="Bacteria"/>
</dbReference>
<dbReference type="RefSeq" id="WP_005872315.1">
    <property type="nucleotide sequence ID" value="NZ_ACYG01000027.1"/>
</dbReference>
<keyword evidence="3" id="KW-1185">Reference proteome</keyword>
<keyword evidence="1" id="KW-0472">Membrane</keyword>
<evidence type="ECO:0000256" key="1">
    <source>
        <dbReference type="SAM" id="Phobius"/>
    </source>
</evidence>
<keyword evidence="1" id="KW-1133">Transmembrane helix</keyword>
<name>C8PK07_9BACT</name>
<sequence>MRLLYFVLFANVVLFVLCGLKNFLFKSSASYKTVQNGAWLIPPSPVAKFTLVIFLLSWGSIVAFDEPWIKRIKGKGKVTCFDANDPLCIDGFLHRSGDETALVIAMGIVLILISLWLLTEKGVIIDSRSIRREWECSPFKFSTKIDIENALMEKGMKGEMPILKIKDGQSGKNFTLSFPYTQQDIKFIEAEIRKRRYKMMKSKEAKTPLKSALRKTISLKDANERANIEILKNDKEGAGD</sequence>
<protein>
    <submittedName>
        <fullName evidence="2">Uncharacterized protein</fullName>
    </submittedName>
</protein>
<dbReference type="STRING" id="824.CGRAC_0690"/>
<dbReference type="Proteomes" id="UP000005709">
    <property type="component" value="Unassembled WGS sequence"/>
</dbReference>
<feature type="transmembrane region" description="Helical" evidence="1">
    <location>
        <begin position="100"/>
        <end position="118"/>
    </location>
</feature>
<keyword evidence="1" id="KW-0812">Transmembrane</keyword>
<reference evidence="2 3" key="1">
    <citation type="submission" date="2009-07" db="EMBL/GenBank/DDBJ databases">
        <authorList>
            <person name="Madupu R."/>
            <person name="Sebastian Y."/>
            <person name="Durkin A.S."/>
            <person name="Torralba M."/>
            <person name="Methe B."/>
            <person name="Sutton G.G."/>
            <person name="Strausberg R.L."/>
            <person name="Nelson K.E."/>
        </authorList>
    </citation>
    <scope>NUCLEOTIDE SEQUENCE [LARGE SCALE GENOMIC DNA]</scope>
    <source>
        <strain evidence="2 3">RM3268</strain>
    </source>
</reference>
<accession>C8PK07</accession>
<evidence type="ECO:0000313" key="2">
    <source>
        <dbReference type="EMBL" id="EEV17262.1"/>
    </source>
</evidence>
<dbReference type="AlphaFoldDB" id="C8PK07"/>
<feature type="transmembrane region" description="Helical" evidence="1">
    <location>
        <begin position="46"/>
        <end position="64"/>
    </location>
</feature>
<proteinExistence type="predicted"/>
<evidence type="ECO:0000313" key="3">
    <source>
        <dbReference type="Proteomes" id="UP000005709"/>
    </source>
</evidence>